<reference evidence="19 20" key="1">
    <citation type="journal article" date="2010" name="Proc. Natl. Acad. Sci. U.S.A.">
        <title>Insights into evolution of multicellular fungi from the assembled chromosomes of the mushroom Coprinopsis cinerea (Coprinus cinereus).</title>
        <authorList>
            <person name="Stajich J.E."/>
            <person name="Wilke S.K."/>
            <person name="Ahren D."/>
            <person name="Au C.H."/>
            <person name="Birren B.W."/>
            <person name="Borodovsky M."/>
            <person name="Burns C."/>
            <person name="Canback B."/>
            <person name="Casselton L.A."/>
            <person name="Cheng C.K."/>
            <person name="Deng J."/>
            <person name="Dietrich F.S."/>
            <person name="Fargo D.C."/>
            <person name="Farman M.L."/>
            <person name="Gathman A.C."/>
            <person name="Goldberg J."/>
            <person name="Guigo R."/>
            <person name="Hoegger P.J."/>
            <person name="Hooker J.B."/>
            <person name="Huggins A."/>
            <person name="James T.Y."/>
            <person name="Kamada T."/>
            <person name="Kilaru S."/>
            <person name="Kodira C."/>
            <person name="Kues U."/>
            <person name="Kupfer D."/>
            <person name="Kwan H.S."/>
            <person name="Lomsadze A."/>
            <person name="Li W."/>
            <person name="Lilly W.W."/>
            <person name="Ma L.J."/>
            <person name="Mackey A.J."/>
            <person name="Manning G."/>
            <person name="Martin F."/>
            <person name="Muraguchi H."/>
            <person name="Natvig D.O."/>
            <person name="Palmerini H."/>
            <person name="Ramesh M.A."/>
            <person name="Rehmeyer C.J."/>
            <person name="Roe B.A."/>
            <person name="Shenoy N."/>
            <person name="Stanke M."/>
            <person name="Ter-Hovhannisyan V."/>
            <person name="Tunlid A."/>
            <person name="Velagapudi R."/>
            <person name="Vision T.J."/>
            <person name="Zeng Q."/>
            <person name="Zolan M.E."/>
            <person name="Pukkila P.J."/>
        </authorList>
    </citation>
    <scope>NUCLEOTIDE SEQUENCE [LARGE SCALE GENOMIC DNA]</scope>
    <source>
        <strain evidence="20">Okayama-7 / 130 / ATCC MYA-4618 / FGSC 9003</strain>
    </source>
</reference>
<evidence type="ECO:0000256" key="13">
    <source>
        <dbReference type="ARBA" id="ARBA00034050"/>
    </source>
</evidence>
<dbReference type="SUPFAM" id="SSF54373">
    <property type="entry name" value="FAD-linked reductases, C-terminal domain"/>
    <property type="match status" value="1"/>
</dbReference>
<evidence type="ECO:0000256" key="8">
    <source>
        <dbReference type="ARBA" id="ARBA00022827"/>
    </source>
</evidence>
<dbReference type="OMA" id="ELPTRNF"/>
<dbReference type="InterPro" id="IPR007867">
    <property type="entry name" value="GMC_OxRtase_C"/>
</dbReference>
<evidence type="ECO:0000259" key="18">
    <source>
        <dbReference type="PROSITE" id="PS00624"/>
    </source>
</evidence>
<comment type="catalytic activity">
    <reaction evidence="12">
        <text>pyranose + acceptor = pyranos-3-ulose + reduced acceptor.</text>
        <dbReference type="EC" id="1.1.99.29"/>
    </reaction>
</comment>
<dbReference type="EMBL" id="AACS02000008">
    <property type="protein sequence ID" value="EAU86424.1"/>
    <property type="molecule type" value="Genomic_DNA"/>
</dbReference>
<comment type="catalytic activity">
    <reaction evidence="11">
        <text>pyranose + acceptor = pyranos-2,3-diulose + reduced acceptor.</text>
        <dbReference type="EC" id="1.1.99.29"/>
    </reaction>
</comment>
<comment type="subcellular location">
    <subcellularLocation>
        <location evidence="2">Secreted</location>
    </subcellularLocation>
</comment>
<comment type="catalytic activity">
    <reaction evidence="14">
        <text>a pyranoside + acceptor = a pyranosid-3,4-diulose + reduced acceptor.</text>
        <dbReference type="EC" id="1.1.99.29"/>
    </reaction>
</comment>
<dbReference type="Proteomes" id="UP000001861">
    <property type="component" value="Unassembled WGS sequence"/>
</dbReference>
<evidence type="ECO:0000256" key="17">
    <source>
        <dbReference type="SAM" id="SignalP"/>
    </source>
</evidence>
<evidence type="ECO:0000256" key="7">
    <source>
        <dbReference type="ARBA" id="ARBA00022630"/>
    </source>
</evidence>
<keyword evidence="7" id="KW-0285">Flavoprotein</keyword>
<protein>
    <recommendedName>
        <fullName evidence="5">pyranose dehydrogenase (acceptor)</fullName>
        <ecNumber evidence="5">1.1.99.29</ecNumber>
    </recommendedName>
</protein>
<feature type="domain" description="Glucose-methanol-choline oxidoreductase N-terminal" evidence="18">
    <location>
        <begin position="303"/>
        <end position="317"/>
    </location>
</feature>
<evidence type="ECO:0000256" key="10">
    <source>
        <dbReference type="ARBA" id="ARBA00033986"/>
    </source>
</evidence>
<comment type="catalytic activity">
    <reaction evidence="13">
        <text>a pyranoside + acceptor = a pyranosid-3-ulose + reduced acceptor.</text>
        <dbReference type="EC" id="1.1.99.29"/>
    </reaction>
</comment>
<keyword evidence="6" id="KW-0964">Secreted</keyword>
<dbReference type="AlphaFoldDB" id="A8NQ16"/>
<organism evidence="19 20">
    <name type="scientific">Coprinopsis cinerea (strain Okayama-7 / 130 / ATCC MYA-4618 / FGSC 9003)</name>
    <name type="common">Inky cap fungus</name>
    <name type="synonym">Hormographiella aspergillata</name>
    <dbReference type="NCBI Taxonomy" id="240176"/>
    <lineage>
        <taxon>Eukaryota</taxon>
        <taxon>Fungi</taxon>
        <taxon>Dikarya</taxon>
        <taxon>Basidiomycota</taxon>
        <taxon>Agaricomycotina</taxon>
        <taxon>Agaricomycetes</taxon>
        <taxon>Agaricomycetidae</taxon>
        <taxon>Agaricales</taxon>
        <taxon>Agaricineae</taxon>
        <taxon>Psathyrellaceae</taxon>
        <taxon>Coprinopsis</taxon>
    </lineage>
</organism>
<dbReference type="eggNOG" id="KOG1238">
    <property type="taxonomic scope" value="Eukaryota"/>
</dbReference>
<feature type="chain" id="PRO_5002726592" description="pyranose dehydrogenase (acceptor)" evidence="17">
    <location>
        <begin position="20"/>
        <end position="579"/>
    </location>
</feature>
<evidence type="ECO:0000256" key="1">
    <source>
        <dbReference type="ARBA" id="ARBA00001974"/>
    </source>
</evidence>
<proteinExistence type="inferred from homology"/>
<dbReference type="Gene3D" id="3.50.50.60">
    <property type="entry name" value="FAD/NAD(P)-binding domain"/>
    <property type="match status" value="1"/>
</dbReference>
<dbReference type="PIRSF" id="PIRSF000137">
    <property type="entry name" value="Alcohol_oxidase"/>
    <property type="match status" value="1"/>
</dbReference>
<keyword evidence="8 16" id="KW-0274">FAD</keyword>
<dbReference type="Pfam" id="PF00732">
    <property type="entry name" value="GMC_oxred_N"/>
    <property type="match status" value="1"/>
</dbReference>
<gene>
    <name evidence="19" type="ORF">CC1G_05418</name>
</gene>
<accession>A8NQ16</accession>
<comment type="subunit">
    <text evidence="4">Monomer.</text>
</comment>
<dbReference type="PANTHER" id="PTHR11552">
    <property type="entry name" value="GLUCOSE-METHANOL-CHOLINE GMC OXIDOREDUCTASE"/>
    <property type="match status" value="1"/>
</dbReference>
<comment type="caution">
    <text evidence="19">The sequence shown here is derived from an EMBL/GenBank/DDBJ whole genome shotgun (WGS) entry which is preliminary data.</text>
</comment>
<keyword evidence="17" id="KW-0732">Signal</keyword>
<dbReference type="GO" id="GO:0050660">
    <property type="term" value="F:flavin adenine dinucleotide binding"/>
    <property type="evidence" value="ECO:0007669"/>
    <property type="project" value="InterPro"/>
</dbReference>
<feature type="binding site" evidence="16">
    <location>
        <begin position="120"/>
        <end position="123"/>
    </location>
    <ligand>
        <name>FAD</name>
        <dbReference type="ChEBI" id="CHEBI:57692"/>
    </ligand>
</feature>
<dbReference type="Pfam" id="PF05199">
    <property type="entry name" value="GMC_oxred_C"/>
    <property type="match status" value="1"/>
</dbReference>
<evidence type="ECO:0000256" key="14">
    <source>
        <dbReference type="ARBA" id="ARBA00034059"/>
    </source>
</evidence>
<evidence type="ECO:0000256" key="15">
    <source>
        <dbReference type="PIRSR" id="PIRSR000137-1"/>
    </source>
</evidence>
<dbReference type="VEuPathDB" id="FungiDB:CC1G_05418"/>
<comment type="catalytic activity">
    <reaction evidence="10">
        <text>pyranose + acceptor = pyranos-2-ulose + reduced acceptor.</text>
        <dbReference type="EC" id="1.1.99.29"/>
    </reaction>
</comment>
<evidence type="ECO:0000313" key="20">
    <source>
        <dbReference type="Proteomes" id="UP000001861"/>
    </source>
</evidence>
<dbReference type="InParanoid" id="A8NQ16"/>
<dbReference type="Gene3D" id="3.30.560.10">
    <property type="entry name" value="Glucose Oxidase, domain 3"/>
    <property type="match status" value="1"/>
</dbReference>
<comment type="cofactor">
    <cofactor evidence="1 16">
        <name>FAD</name>
        <dbReference type="ChEBI" id="CHEBI:57692"/>
    </cofactor>
</comment>
<comment type="similarity">
    <text evidence="3">Belongs to the GMC oxidoreductase family.</text>
</comment>
<evidence type="ECO:0000256" key="9">
    <source>
        <dbReference type="ARBA" id="ARBA00024699"/>
    </source>
</evidence>
<dbReference type="InterPro" id="IPR000172">
    <property type="entry name" value="GMC_OxRdtase_N"/>
</dbReference>
<evidence type="ECO:0000256" key="16">
    <source>
        <dbReference type="PIRSR" id="PIRSR000137-2"/>
    </source>
</evidence>
<evidence type="ECO:0000256" key="11">
    <source>
        <dbReference type="ARBA" id="ARBA00034010"/>
    </source>
</evidence>
<dbReference type="EC" id="1.1.99.29" evidence="5"/>
<dbReference type="GO" id="GO:0033718">
    <property type="term" value="F:pyranose dehydrogenase (acceptor) activity"/>
    <property type="evidence" value="ECO:0007669"/>
    <property type="project" value="UniProtKB-EC"/>
</dbReference>
<feature type="active site" description="Proton acceptor" evidence="15">
    <location>
        <position position="557"/>
    </location>
</feature>
<evidence type="ECO:0000256" key="4">
    <source>
        <dbReference type="ARBA" id="ARBA00011245"/>
    </source>
</evidence>
<dbReference type="KEGG" id="cci:CC1G_05418"/>
<keyword evidence="20" id="KW-1185">Reference proteome</keyword>
<feature type="binding site" evidence="16">
    <location>
        <position position="112"/>
    </location>
    <ligand>
        <name>FAD</name>
        <dbReference type="ChEBI" id="CHEBI:57692"/>
    </ligand>
</feature>
<comment type="function">
    <text evidence="9">Catalyzes the single-oxidation or sequential double oxidation reaction of carbohydrates primarily at carbon-2 and/or carbon-3 with the concomitant reduction of the flavin. The enzyme exhibits a broad sugar substrate specificity, oxidizing different aldopyranoses to the corresponding C-1, C-2, C-3 or C-1,2, C-2,3 and C-3,4 (di)dehydro sugars with substrate-specific regioselectivity. Accepts only a narrow range of electron acceptors such as substituted benzoquinones and complexed metal ions and reacts extremely slowly with O(2) as acceptor. May play a role in the natural recycling of plant matter by oxidizing all major monosaccharides in lignocellulose and by reducing quinone compounds or reactive radical species generated during lignin depolymerization.</text>
</comment>
<dbReference type="PROSITE" id="PS00624">
    <property type="entry name" value="GMC_OXRED_2"/>
    <property type="match status" value="1"/>
</dbReference>
<evidence type="ECO:0000256" key="3">
    <source>
        <dbReference type="ARBA" id="ARBA00010790"/>
    </source>
</evidence>
<dbReference type="SUPFAM" id="SSF51905">
    <property type="entry name" value="FAD/NAD(P)-binding domain"/>
    <property type="match status" value="1"/>
</dbReference>
<evidence type="ECO:0000256" key="6">
    <source>
        <dbReference type="ARBA" id="ARBA00022525"/>
    </source>
</evidence>
<dbReference type="GO" id="GO:0005576">
    <property type="term" value="C:extracellular region"/>
    <property type="evidence" value="ECO:0007669"/>
    <property type="project" value="UniProtKB-SubCell"/>
</dbReference>
<name>A8NQ16_COPC7</name>
<dbReference type="PANTHER" id="PTHR11552:SF147">
    <property type="entry name" value="CHOLINE DEHYDROGENASE, MITOCHONDRIAL"/>
    <property type="match status" value="1"/>
</dbReference>
<evidence type="ECO:0000256" key="2">
    <source>
        <dbReference type="ARBA" id="ARBA00004613"/>
    </source>
</evidence>
<dbReference type="InterPro" id="IPR036188">
    <property type="entry name" value="FAD/NAD-bd_sf"/>
</dbReference>
<dbReference type="GeneID" id="6011988"/>
<dbReference type="RefSeq" id="XP_001835456.1">
    <property type="nucleotide sequence ID" value="XM_001835404.2"/>
</dbReference>
<feature type="active site" description="Proton donor" evidence="15">
    <location>
        <position position="513"/>
    </location>
</feature>
<evidence type="ECO:0000313" key="19">
    <source>
        <dbReference type="EMBL" id="EAU86424.1"/>
    </source>
</evidence>
<feature type="binding site" evidence="16">
    <location>
        <begin position="512"/>
        <end position="513"/>
    </location>
    <ligand>
        <name>FAD</name>
        <dbReference type="ChEBI" id="CHEBI:57692"/>
    </ligand>
</feature>
<dbReference type="OrthoDB" id="269227at2759"/>
<dbReference type="InterPro" id="IPR012132">
    <property type="entry name" value="GMC_OxRdtase"/>
</dbReference>
<evidence type="ECO:0000256" key="5">
    <source>
        <dbReference type="ARBA" id="ARBA00013177"/>
    </source>
</evidence>
<sequence length="579" mass="63114">MQALLLQALLAGTIGSTYARVFDSLNELPQERDYDFIVVGSGPGGATVASRLSEDPETKVLLVEAGPNNEGVLPIQIPAYQGRINSTYNWNYVSVPQTGLNNKRVMYSRGHVLGGSTSINGMVYTRGAADDYNLWASVTGDPGWRWDNLTPYIFRHEKWQAPPGGREISGQYDPDVHGYDGNVGVSLGWSSPTEFDERCLRNSEIQEEFPFNLDYNSGSPIGLGWLPWTVDNGERSSAAVAYLNASVRARPNLSILLNTYALRVHPTGPEEELDFRTLEIGIRYTKRITENVTAANEVILAGGAFGTPQILLNSGIGDAAELKDVGVRPLHHLPDVGKKMTDHIVFFANWAANDNSSAPPFPGDPLEAWMTNRTGPLTEPNLTHQILWSRIPSNASLWEQYKDPSPGPDAPHLELIIRGGAGSASAMIALLYPYSHGSVTINTTDAYQDPLIDLGFLTDRFDIEAMKEGVRLAKRFFSGPAWDGYIGAYRGADPDNHRAFEQAFRSSAFGVWHPVGTAAMSAKGAKAGVVDPDLRVKGVKGLRIVDASVIPYVPAAHTQAPVYILAERAVDLIKAAWNL</sequence>
<feature type="signal peptide" evidence="17">
    <location>
        <begin position="1"/>
        <end position="19"/>
    </location>
</feature>
<evidence type="ECO:0000256" key="12">
    <source>
        <dbReference type="ARBA" id="ARBA00034029"/>
    </source>
</evidence>